<dbReference type="InterPro" id="IPR018097">
    <property type="entry name" value="EGF_Ca-bd_CS"/>
</dbReference>
<dbReference type="InterPro" id="IPR051277">
    <property type="entry name" value="SEZ6_CSMD_C4BPB_Regulators"/>
</dbReference>
<gene>
    <name evidence="12" type="ORF">DPMN_013375</name>
</gene>
<feature type="disulfide bond" evidence="7">
    <location>
        <begin position="123"/>
        <end position="150"/>
    </location>
</feature>
<dbReference type="PANTHER" id="PTHR45656:SF4">
    <property type="entry name" value="PROTEIN CBR-CLEC-78"/>
    <property type="match status" value="1"/>
</dbReference>
<evidence type="ECO:0000313" key="12">
    <source>
        <dbReference type="EMBL" id="KAH3889322.1"/>
    </source>
</evidence>
<dbReference type="InterPro" id="IPR000152">
    <property type="entry name" value="EGF-type_Asp/Asn_hydroxyl_site"/>
</dbReference>
<keyword evidence="4 6" id="KW-1015">Disulfide bond</keyword>
<evidence type="ECO:0000256" key="9">
    <source>
        <dbReference type="SAM" id="SignalP"/>
    </source>
</evidence>
<dbReference type="PROSITE" id="PS01186">
    <property type="entry name" value="EGF_2"/>
    <property type="match status" value="2"/>
</dbReference>
<keyword evidence="8" id="KW-0472">Membrane</keyword>
<sequence>MFKSLFLVLFLVKIADTKGKCSPNPCHNDGTCTARKTKFKCTCVPGYTGVICQEDIDECENHVCQNGATCVDIVNGFLCTCAGGFAGDFCETVYSCLEPDAPTNGFVNTSAGLEVGNIIYYTCMEGYGLVGQSQRTCLANLTWSDSIPYCMIECPQLHIPNGAADTSEGRNAGSTAVFMCTAGYTLSGNSKLVCELTGFWKGVKPTCNPVWMWAVVMTILVLMLFVSVVTIICLANTHCTYELTP</sequence>
<feature type="transmembrane region" description="Helical" evidence="8">
    <location>
        <begin position="210"/>
        <end position="235"/>
    </location>
</feature>
<reference evidence="12" key="1">
    <citation type="journal article" date="2019" name="bioRxiv">
        <title>The Genome of the Zebra Mussel, Dreissena polymorpha: A Resource for Invasive Species Research.</title>
        <authorList>
            <person name="McCartney M.A."/>
            <person name="Auch B."/>
            <person name="Kono T."/>
            <person name="Mallez S."/>
            <person name="Zhang Y."/>
            <person name="Obille A."/>
            <person name="Becker A."/>
            <person name="Abrahante J.E."/>
            <person name="Garbe J."/>
            <person name="Badalamenti J.P."/>
            <person name="Herman A."/>
            <person name="Mangelson H."/>
            <person name="Liachko I."/>
            <person name="Sullivan S."/>
            <person name="Sone E.D."/>
            <person name="Koren S."/>
            <person name="Silverstein K.A.T."/>
            <person name="Beckman K.B."/>
            <person name="Gohl D.M."/>
        </authorList>
    </citation>
    <scope>NUCLEOTIDE SEQUENCE</scope>
    <source>
        <strain evidence="12">Duluth1</strain>
        <tissue evidence="12">Whole animal</tissue>
    </source>
</reference>
<dbReference type="PROSITE" id="PS50026">
    <property type="entry name" value="EGF_3"/>
    <property type="match status" value="2"/>
</dbReference>
<dbReference type="PROSITE" id="PS00010">
    <property type="entry name" value="ASX_HYDROXYL"/>
    <property type="match status" value="1"/>
</dbReference>
<dbReference type="SMART" id="SM00032">
    <property type="entry name" value="CCP"/>
    <property type="match status" value="2"/>
</dbReference>
<evidence type="ECO:0000256" key="5">
    <source>
        <dbReference type="ARBA" id="ARBA00023180"/>
    </source>
</evidence>
<evidence type="ECO:0000256" key="6">
    <source>
        <dbReference type="PROSITE-ProRule" id="PRU00076"/>
    </source>
</evidence>
<dbReference type="FunFam" id="2.10.25.10:FF:000123">
    <property type="entry name" value="Crumbs homolog 1 (Drosophila)"/>
    <property type="match status" value="1"/>
</dbReference>
<dbReference type="SUPFAM" id="SSF57535">
    <property type="entry name" value="Complement control module/SCR domain"/>
    <property type="match status" value="2"/>
</dbReference>
<evidence type="ECO:0000259" key="10">
    <source>
        <dbReference type="PROSITE" id="PS50026"/>
    </source>
</evidence>
<feature type="disulfide bond" evidence="6">
    <location>
        <begin position="43"/>
        <end position="52"/>
    </location>
</feature>
<feature type="chain" id="PRO_5038403437" evidence="9">
    <location>
        <begin position="20"/>
        <end position="245"/>
    </location>
</feature>
<evidence type="ECO:0000256" key="2">
    <source>
        <dbReference type="ARBA" id="ARBA00022729"/>
    </source>
</evidence>
<dbReference type="InterPro" id="IPR000436">
    <property type="entry name" value="Sushi_SCR_CCP_dom"/>
</dbReference>
<feature type="domain" description="Sushi" evidence="11">
    <location>
        <begin position="155"/>
        <end position="209"/>
    </location>
</feature>
<feature type="domain" description="Sushi" evidence="11">
    <location>
        <begin position="94"/>
        <end position="152"/>
    </location>
</feature>
<dbReference type="FunFam" id="2.10.25.10:FF:000525">
    <property type="entry name" value="Fat-like cadherin-related tumor suppressor homolog"/>
    <property type="match status" value="1"/>
</dbReference>
<keyword evidence="8" id="KW-1133">Transmembrane helix</keyword>
<dbReference type="Proteomes" id="UP000828390">
    <property type="component" value="Unassembled WGS sequence"/>
</dbReference>
<keyword evidence="1 6" id="KW-0245">EGF-like domain</keyword>
<dbReference type="SUPFAM" id="SSF57196">
    <property type="entry name" value="EGF/Laminin"/>
    <property type="match status" value="2"/>
</dbReference>
<proteinExistence type="predicted"/>
<protein>
    <submittedName>
        <fullName evidence="12">Uncharacterized protein</fullName>
    </submittedName>
</protein>
<dbReference type="PANTHER" id="PTHR45656">
    <property type="entry name" value="PROTEIN CBR-CLEC-78"/>
    <property type="match status" value="1"/>
</dbReference>
<keyword evidence="2 9" id="KW-0732">Signal</keyword>
<dbReference type="InterPro" id="IPR035976">
    <property type="entry name" value="Sushi/SCR/CCP_sf"/>
</dbReference>
<feature type="disulfide bond" evidence="7">
    <location>
        <begin position="180"/>
        <end position="207"/>
    </location>
</feature>
<accession>A0A9D4S498</accession>
<dbReference type="AlphaFoldDB" id="A0A9D4S498"/>
<organism evidence="12 13">
    <name type="scientific">Dreissena polymorpha</name>
    <name type="common">Zebra mussel</name>
    <name type="synonym">Mytilus polymorpha</name>
    <dbReference type="NCBI Taxonomy" id="45954"/>
    <lineage>
        <taxon>Eukaryota</taxon>
        <taxon>Metazoa</taxon>
        <taxon>Spiralia</taxon>
        <taxon>Lophotrochozoa</taxon>
        <taxon>Mollusca</taxon>
        <taxon>Bivalvia</taxon>
        <taxon>Autobranchia</taxon>
        <taxon>Heteroconchia</taxon>
        <taxon>Euheterodonta</taxon>
        <taxon>Imparidentia</taxon>
        <taxon>Neoheterodontei</taxon>
        <taxon>Myida</taxon>
        <taxon>Dreissenoidea</taxon>
        <taxon>Dreissenidae</taxon>
        <taxon>Dreissena</taxon>
    </lineage>
</organism>
<reference evidence="12" key="2">
    <citation type="submission" date="2020-11" db="EMBL/GenBank/DDBJ databases">
        <authorList>
            <person name="McCartney M.A."/>
            <person name="Auch B."/>
            <person name="Kono T."/>
            <person name="Mallez S."/>
            <person name="Becker A."/>
            <person name="Gohl D.M."/>
            <person name="Silverstein K.A.T."/>
            <person name="Koren S."/>
            <person name="Bechman K.B."/>
            <person name="Herman A."/>
            <person name="Abrahante J.E."/>
            <person name="Garbe J."/>
        </authorList>
    </citation>
    <scope>NUCLEOTIDE SEQUENCE</scope>
    <source>
        <strain evidence="12">Duluth1</strain>
        <tissue evidence="12">Whole animal</tissue>
    </source>
</reference>
<evidence type="ECO:0000313" key="13">
    <source>
        <dbReference type="Proteomes" id="UP000828390"/>
    </source>
</evidence>
<feature type="domain" description="EGF-like" evidence="10">
    <location>
        <begin position="55"/>
        <end position="91"/>
    </location>
</feature>
<dbReference type="Pfam" id="PF00008">
    <property type="entry name" value="EGF"/>
    <property type="match status" value="2"/>
</dbReference>
<feature type="disulfide bond" evidence="6">
    <location>
        <begin position="81"/>
        <end position="90"/>
    </location>
</feature>
<evidence type="ECO:0000259" key="11">
    <source>
        <dbReference type="PROSITE" id="PS50923"/>
    </source>
</evidence>
<evidence type="ECO:0000256" key="3">
    <source>
        <dbReference type="ARBA" id="ARBA00022737"/>
    </source>
</evidence>
<dbReference type="Gene3D" id="2.10.25.10">
    <property type="entry name" value="Laminin"/>
    <property type="match status" value="2"/>
</dbReference>
<comment type="caution">
    <text evidence="12">The sequence shown here is derived from an EMBL/GenBank/DDBJ whole genome shotgun (WGS) entry which is preliminary data.</text>
</comment>
<dbReference type="InterPro" id="IPR000742">
    <property type="entry name" value="EGF"/>
</dbReference>
<dbReference type="CDD" id="cd00054">
    <property type="entry name" value="EGF_CA"/>
    <property type="match status" value="2"/>
</dbReference>
<evidence type="ECO:0000256" key="8">
    <source>
        <dbReference type="SAM" id="Phobius"/>
    </source>
</evidence>
<feature type="domain" description="EGF-like" evidence="10">
    <location>
        <begin position="17"/>
        <end position="53"/>
    </location>
</feature>
<keyword evidence="8" id="KW-0812">Transmembrane</keyword>
<dbReference type="InterPro" id="IPR001881">
    <property type="entry name" value="EGF-like_Ca-bd_dom"/>
</dbReference>
<dbReference type="Pfam" id="PF00084">
    <property type="entry name" value="Sushi"/>
    <property type="match status" value="2"/>
</dbReference>
<dbReference type="PROSITE" id="PS50923">
    <property type="entry name" value="SUSHI"/>
    <property type="match status" value="2"/>
</dbReference>
<keyword evidence="7" id="KW-0768">Sushi</keyword>
<dbReference type="SMART" id="SM00179">
    <property type="entry name" value="EGF_CA"/>
    <property type="match status" value="2"/>
</dbReference>
<name>A0A9D4S498_DREPO</name>
<keyword evidence="3" id="KW-0677">Repeat</keyword>
<dbReference type="SMART" id="SM00181">
    <property type="entry name" value="EGF"/>
    <property type="match status" value="2"/>
</dbReference>
<dbReference type="EMBL" id="JAIWYP010000001">
    <property type="protein sequence ID" value="KAH3889322.1"/>
    <property type="molecule type" value="Genomic_DNA"/>
</dbReference>
<dbReference type="Gene3D" id="2.10.70.10">
    <property type="entry name" value="Complement Module, domain 1"/>
    <property type="match status" value="2"/>
</dbReference>
<keyword evidence="5" id="KW-0325">Glycoprotein</keyword>
<evidence type="ECO:0000256" key="1">
    <source>
        <dbReference type="ARBA" id="ARBA00022536"/>
    </source>
</evidence>
<evidence type="ECO:0000256" key="4">
    <source>
        <dbReference type="ARBA" id="ARBA00023157"/>
    </source>
</evidence>
<comment type="caution">
    <text evidence="6">Lacks conserved residue(s) required for the propagation of feature annotation.</text>
</comment>
<dbReference type="PROSITE" id="PS00022">
    <property type="entry name" value="EGF_1"/>
    <property type="match status" value="2"/>
</dbReference>
<feature type="signal peptide" evidence="9">
    <location>
        <begin position="1"/>
        <end position="19"/>
    </location>
</feature>
<keyword evidence="13" id="KW-1185">Reference proteome</keyword>
<dbReference type="PRINTS" id="PR00010">
    <property type="entry name" value="EGFBLOOD"/>
</dbReference>
<dbReference type="PROSITE" id="PS01187">
    <property type="entry name" value="EGF_CA"/>
    <property type="match status" value="1"/>
</dbReference>
<dbReference type="CDD" id="cd00033">
    <property type="entry name" value="CCP"/>
    <property type="match status" value="2"/>
</dbReference>
<dbReference type="GO" id="GO:0005509">
    <property type="term" value="F:calcium ion binding"/>
    <property type="evidence" value="ECO:0007669"/>
    <property type="project" value="InterPro"/>
</dbReference>
<evidence type="ECO:0000256" key="7">
    <source>
        <dbReference type="PROSITE-ProRule" id="PRU00302"/>
    </source>
</evidence>